<dbReference type="Proteomes" id="UP000237246">
    <property type="component" value="Unassembled WGS sequence"/>
</dbReference>
<dbReference type="EMBL" id="PPHD01002187">
    <property type="protein sequence ID" value="POI34213.1"/>
    <property type="molecule type" value="Genomic_DNA"/>
</dbReference>
<name>A0A2P4TCV4_BAMTH</name>
<organism evidence="1 2">
    <name type="scientific">Bambusicola thoracicus</name>
    <name type="common">Chinese bamboo-partridge</name>
    <name type="synonym">Perdix thoracica</name>
    <dbReference type="NCBI Taxonomy" id="9083"/>
    <lineage>
        <taxon>Eukaryota</taxon>
        <taxon>Metazoa</taxon>
        <taxon>Chordata</taxon>
        <taxon>Craniata</taxon>
        <taxon>Vertebrata</taxon>
        <taxon>Euteleostomi</taxon>
        <taxon>Archelosauria</taxon>
        <taxon>Archosauria</taxon>
        <taxon>Dinosauria</taxon>
        <taxon>Saurischia</taxon>
        <taxon>Theropoda</taxon>
        <taxon>Coelurosauria</taxon>
        <taxon>Aves</taxon>
        <taxon>Neognathae</taxon>
        <taxon>Galloanserae</taxon>
        <taxon>Galliformes</taxon>
        <taxon>Phasianidae</taxon>
        <taxon>Perdicinae</taxon>
        <taxon>Bambusicola</taxon>
    </lineage>
</organism>
<reference evidence="1 2" key="1">
    <citation type="submission" date="2018-01" db="EMBL/GenBank/DDBJ databases">
        <title>Comparison of the Chinese Bamboo Partridge and Red Junglefowl genome sequences highlights the importance of demography in genome evolution.</title>
        <authorList>
            <person name="Tiley G.P."/>
            <person name="Kimball R.T."/>
            <person name="Braun E.L."/>
            <person name="Burleigh J.G."/>
        </authorList>
    </citation>
    <scope>NUCLEOTIDE SEQUENCE [LARGE SCALE GENOMIC DNA]</scope>
    <source>
        <strain evidence="1">RTK389</strain>
        <tissue evidence="1">Blood</tissue>
    </source>
</reference>
<comment type="caution">
    <text evidence="1">The sequence shown here is derived from an EMBL/GenBank/DDBJ whole genome shotgun (WGS) entry which is preliminary data.</text>
</comment>
<accession>A0A2P4TCV4</accession>
<evidence type="ECO:0000313" key="1">
    <source>
        <dbReference type="EMBL" id="POI34213.1"/>
    </source>
</evidence>
<sequence>MPLPFDLEEVIVHLQNLVQ</sequence>
<proteinExistence type="predicted"/>
<evidence type="ECO:0000313" key="2">
    <source>
        <dbReference type="Proteomes" id="UP000237246"/>
    </source>
</evidence>
<gene>
    <name evidence="1" type="ORF">CIB84_002035</name>
</gene>
<dbReference type="AlphaFoldDB" id="A0A2P4TCV4"/>
<keyword evidence="2" id="KW-1185">Reference proteome</keyword>
<protein>
    <submittedName>
        <fullName evidence="1">Uncharacterized protein</fullName>
    </submittedName>
</protein>